<evidence type="ECO:0000256" key="1">
    <source>
        <dbReference type="ARBA" id="ARBA00022723"/>
    </source>
</evidence>
<keyword evidence="7" id="KW-1185">Reference proteome</keyword>
<evidence type="ECO:0000256" key="4">
    <source>
        <dbReference type="SAM" id="MobiDB-lite"/>
    </source>
</evidence>
<dbReference type="EMBL" id="JAUIRO010000001">
    <property type="protein sequence ID" value="KAK0732957.1"/>
    <property type="molecule type" value="Genomic_DNA"/>
</dbReference>
<feature type="domain" description="MYND-type" evidence="5">
    <location>
        <begin position="541"/>
        <end position="577"/>
    </location>
</feature>
<evidence type="ECO:0000256" key="2">
    <source>
        <dbReference type="ARBA" id="ARBA00022771"/>
    </source>
</evidence>
<dbReference type="InterPro" id="IPR027796">
    <property type="entry name" value="OTT_1508_deam-like"/>
</dbReference>
<dbReference type="Pfam" id="PF14441">
    <property type="entry name" value="OTT_1508_deam"/>
    <property type="match status" value="1"/>
</dbReference>
<dbReference type="AlphaFoldDB" id="A0AA40BEW2"/>
<dbReference type="SUPFAM" id="SSF144232">
    <property type="entry name" value="HIT/MYND zinc finger-like"/>
    <property type="match status" value="1"/>
</dbReference>
<dbReference type="PROSITE" id="PS01360">
    <property type="entry name" value="ZF_MYND_1"/>
    <property type="match status" value="1"/>
</dbReference>
<sequence>MSISFSWAQSGLNKSRFEAYTKLLRLRNGGQVEESSDFSERPDDDIELADPSDGAESVRVRNLSHVENSRLKRTFLERLSELVANSKGGHHVSAALMVEWPDRVDVLVARNSGFKPDDPSVRMLEKLSSGLREISRIGLADSEASTVAENLWTSLVEWYKPRLMDYIVQAKLALKKCNLDGLTGDSSTSQITGPQVQASLLPSKLKELYDALNNTPRLSTKTGLEEVILVAYHICYLYPESEFERITKDKSGIRSARNALGFLGRFQSCFNTLINATERLSNFEGLRIVPVTIQPNKPQSKAPDARWSAVETFASLNLRLDDQSVEKVIGSGNTKSKDTWTKGKLLQKFDKFKSSVSEVHAEVQLVLGLAQHSHVGGAVLRYIGCSKRSCFLCSKFVHGYGSFTTRGSHGKLYNLWSVPEVSVISDAEAAQLAAAVGAAEKAMRNLILNKKKDHLAHAAESTVGGSSVATGVRQFGDQHLMDLVSRHLESQREAAMARSTTTDNGETHLDDIREEPPESDLGPRDEGAVPDPNQALTAGECDICETETTRRCSFCSRDWFCSAKCQEKMSMYHLVKCSARSLTTADILCRDAIADEMPSDPQTRDDFGFSRCRTRHEESHLLGMYRGMVALSDDVHANQVHEWRVEGILADKIDEFYLKIPERYRGSYYPWFARNKHLLDPAVPPIDTAGKDNPLLRAIELAKPYLDAADRDKDFRELEPPAKRYCFVFFAMALETSRPNPGWEELDMWYDFGFATCADEYDEGGLGSLYNRLLGGNKYFEDYNRSLGIAPDRRMPSQQPCPFSDFWRAWEARSLPRLFDRYGLGGGGPHLRHFLSFPAGKPRPSVWRLRHMLALDDNTPLGGFPEIEAAAREYGFTPAVDARTKIELLQFYRKLLNRGDALEIHAARAKGNLLEYAEKCLPDIDGRVREVLKRLR</sequence>
<dbReference type="Gene3D" id="6.10.140.2220">
    <property type="match status" value="1"/>
</dbReference>
<evidence type="ECO:0000256" key="3">
    <source>
        <dbReference type="ARBA" id="ARBA00022833"/>
    </source>
</evidence>
<feature type="compositionally biased region" description="Basic and acidic residues" evidence="4">
    <location>
        <begin position="505"/>
        <end position="527"/>
    </location>
</feature>
<dbReference type="PANTHER" id="PTHR42037">
    <property type="match status" value="1"/>
</dbReference>
<dbReference type="Proteomes" id="UP001172101">
    <property type="component" value="Unassembled WGS sequence"/>
</dbReference>
<feature type="compositionally biased region" description="Acidic residues" evidence="4">
    <location>
        <begin position="34"/>
        <end position="50"/>
    </location>
</feature>
<gene>
    <name evidence="6" type="ORF">B0T26DRAFT_745058</name>
</gene>
<feature type="region of interest" description="Disordered" evidence="4">
    <location>
        <begin position="31"/>
        <end position="53"/>
    </location>
</feature>
<accession>A0AA40BEW2</accession>
<proteinExistence type="predicted"/>
<dbReference type="GO" id="GO:0008270">
    <property type="term" value="F:zinc ion binding"/>
    <property type="evidence" value="ECO:0007669"/>
    <property type="project" value="UniProtKB-KW"/>
</dbReference>
<evidence type="ECO:0000259" key="5">
    <source>
        <dbReference type="PROSITE" id="PS01360"/>
    </source>
</evidence>
<protein>
    <recommendedName>
        <fullName evidence="5">MYND-type domain-containing protein</fullName>
    </recommendedName>
</protein>
<dbReference type="RefSeq" id="XP_060301834.1">
    <property type="nucleotide sequence ID" value="XM_060444501.1"/>
</dbReference>
<name>A0AA40BEW2_9PEZI</name>
<keyword evidence="2" id="KW-0863">Zinc-finger</keyword>
<evidence type="ECO:0000313" key="7">
    <source>
        <dbReference type="Proteomes" id="UP001172101"/>
    </source>
</evidence>
<dbReference type="InterPro" id="IPR002893">
    <property type="entry name" value="Znf_MYND"/>
</dbReference>
<feature type="region of interest" description="Disordered" evidence="4">
    <location>
        <begin position="491"/>
        <end position="532"/>
    </location>
</feature>
<reference evidence="6" key="1">
    <citation type="submission" date="2023-06" db="EMBL/GenBank/DDBJ databases">
        <title>Genome-scale phylogeny and comparative genomics of the fungal order Sordariales.</title>
        <authorList>
            <consortium name="Lawrence Berkeley National Laboratory"/>
            <person name="Hensen N."/>
            <person name="Bonometti L."/>
            <person name="Westerberg I."/>
            <person name="Brannstrom I.O."/>
            <person name="Guillou S."/>
            <person name="Cros-Aarteil S."/>
            <person name="Calhoun S."/>
            <person name="Haridas S."/>
            <person name="Kuo A."/>
            <person name="Mondo S."/>
            <person name="Pangilinan J."/>
            <person name="Riley R."/>
            <person name="LaButti K."/>
            <person name="Andreopoulos B."/>
            <person name="Lipzen A."/>
            <person name="Chen C."/>
            <person name="Yanf M."/>
            <person name="Daum C."/>
            <person name="Ng V."/>
            <person name="Clum A."/>
            <person name="Steindorff A."/>
            <person name="Ohm R."/>
            <person name="Martin F."/>
            <person name="Silar P."/>
            <person name="Natvig D."/>
            <person name="Lalanne C."/>
            <person name="Gautier V."/>
            <person name="Ament-velasquez S.L."/>
            <person name="Kruys A."/>
            <person name="Hutchinson M.I."/>
            <person name="Powell A.J."/>
            <person name="Barry K."/>
            <person name="Miller A.N."/>
            <person name="Grigoriev I.V."/>
            <person name="Debuchy R."/>
            <person name="Gladieux P."/>
            <person name="Thoren M.H."/>
            <person name="Johannesson H."/>
        </authorList>
    </citation>
    <scope>NUCLEOTIDE SEQUENCE</scope>
    <source>
        <strain evidence="6">SMH2392-1A</strain>
    </source>
</reference>
<organism evidence="6 7">
    <name type="scientific">Lasiosphaeria miniovina</name>
    <dbReference type="NCBI Taxonomy" id="1954250"/>
    <lineage>
        <taxon>Eukaryota</taxon>
        <taxon>Fungi</taxon>
        <taxon>Dikarya</taxon>
        <taxon>Ascomycota</taxon>
        <taxon>Pezizomycotina</taxon>
        <taxon>Sordariomycetes</taxon>
        <taxon>Sordariomycetidae</taxon>
        <taxon>Sordariales</taxon>
        <taxon>Lasiosphaeriaceae</taxon>
        <taxon>Lasiosphaeria</taxon>
    </lineage>
</organism>
<dbReference type="PANTHER" id="PTHR42037:SF1">
    <property type="match status" value="1"/>
</dbReference>
<keyword evidence="3" id="KW-0862">Zinc</keyword>
<keyword evidence="1" id="KW-0479">Metal-binding</keyword>
<comment type="caution">
    <text evidence="6">The sequence shown here is derived from an EMBL/GenBank/DDBJ whole genome shotgun (WGS) entry which is preliminary data.</text>
</comment>
<dbReference type="GeneID" id="85327771"/>
<evidence type="ECO:0000313" key="6">
    <source>
        <dbReference type="EMBL" id="KAK0732957.1"/>
    </source>
</evidence>